<evidence type="ECO:0000313" key="1">
    <source>
        <dbReference type="EMBL" id="UTF55518.1"/>
    </source>
</evidence>
<dbReference type="PIRSF" id="PIRSF028743">
    <property type="entry name" value="GvpO_protein"/>
    <property type="match status" value="1"/>
</dbReference>
<dbReference type="GO" id="GO:0031412">
    <property type="term" value="P:gas vesicle organization"/>
    <property type="evidence" value="ECO:0007669"/>
    <property type="project" value="InterPro"/>
</dbReference>
<proteinExistence type="predicted"/>
<dbReference type="EMBL" id="CP100355">
    <property type="protein sequence ID" value="UTF55518.1"/>
    <property type="molecule type" value="Genomic_DNA"/>
</dbReference>
<keyword evidence="2" id="KW-1185">Reference proteome</keyword>
<accession>A0A9E7NEQ8</accession>
<dbReference type="InterPro" id="IPR008634">
    <property type="entry name" value="Gas-vesicle_GvpO"/>
</dbReference>
<organism evidence="1 2">
    <name type="scientific">Natronosalvus rutilus</name>
    <dbReference type="NCBI Taxonomy" id="2953753"/>
    <lineage>
        <taxon>Archaea</taxon>
        <taxon>Methanobacteriati</taxon>
        <taxon>Methanobacteriota</taxon>
        <taxon>Stenosarchaea group</taxon>
        <taxon>Halobacteria</taxon>
        <taxon>Halobacteriales</taxon>
        <taxon>Natrialbaceae</taxon>
        <taxon>Natronosalvus</taxon>
    </lineage>
</organism>
<gene>
    <name evidence="1" type="ORF">NGM29_16760</name>
</gene>
<name>A0A9E7NEQ8_9EURY</name>
<protein>
    <submittedName>
        <fullName evidence="1">Gas vesicle protein</fullName>
    </submittedName>
</protein>
<dbReference type="Proteomes" id="UP001056855">
    <property type="component" value="Chromosome"/>
</dbReference>
<dbReference type="KEGG" id="sawl:NGM29_16760"/>
<dbReference type="Pfam" id="PF05800">
    <property type="entry name" value="GvpO"/>
    <property type="match status" value="1"/>
</dbReference>
<reference evidence="1" key="1">
    <citation type="submission" date="2022-06" db="EMBL/GenBank/DDBJ databases">
        <title>Diverse halophilic archaea isolated from saline environments.</title>
        <authorList>
            <person name="Cui H.-L."/>
        </authorList>
    </citation>
    <scope>NUCLEOTIDE SEQUENCE</scope>
    <source>
        <strain evidence="1">WLHS1</strain>
    </source>
</reference>
<evidence type="ECO:0000313" key="2">
    <source>
        <dbReference type="Proteomes" id="UP001056855"/>
    </source>
</evidence>
<sequence length="113" mass="12668">MNQQETTDPDAVDTDDVDLEAETDDDQLAGFLAIRRRIERAADSIIGHPLDTISEISPTDEGWMAVVDVVERRAVPDTQDILGRYELTLDSDGAIQGYQRLDRFRRGDTVAFD</sequence>
<dbReference type="AlphaFoldDB" id="A0A9E7NEQ8"/>